<reference evidence="3 4" key="1">
    <citation type="journal article" date="2014" name="PLoS Genet.">
        <title>Phylogenetically driven sequencing of extremely halophilic archaea reveals strategies for static and dynamic osmo-response.</title>
        <authorList>
            <person name="Becker E.A."/>
            <person name="Seitzer P.M."/>
            <person name="Tritt A."/>
            <person name="Larsen D."/>
            <person name="Krusor M."/>
            <person name="Yao A.I."/>
            <person name="Wu D."/>
            <person name="Madern D."/>
            <person name="Eisen J.A."/>
            <person name="Darling A.E."/>
            <person name="Facciotti M.T."/>
        </authorList>
    </citation>
    <scope>NUCLEOTIDE SEQUENCE [LARGE SCALE GENOMIC DNA]</scope>
    <source>
        <strain evidence="3 4">DSM 1137</strain>
    </source>
</reference>
<feature type="transmembrane region" description="Helical" evidence="2">
    <location>
        <begin position="60"/>
        <end position="82"/>
    </location>
</feature>
<evidence type="ECO:0000313" key="4">
    <source>
        <dbReference type="Proteomes" id="UP000011514"/>
    </source>
</evidence>
<dbReference type="EMBL" id="AOJE01000021">
    <property type="protein sequence ID" value="ELZ40901.1"/>
    <property type="molecule type" value="Genomic_DNA"/>
</dbReference>
<dbReference type="STRING" id="1227484.C471_06955"/>
<evidence type="ECO:0008006" key="5">
    <source>
        <dbReference type="Google" id="ProtNLM"/>
    </source>
</evidence>
<proteinExistence type="predicted"/>
<comment type="caution">
    <text evidence="3">The sequence shown here is derived from an EMBL/GenBank/DDBJ whole genome shotgun (WGS) entry which is preliminary data.</text>
</comment>
<organism evidence="3 4">
    <name type="scientific">Halorubrum saccharovorum DSM 1137</name>
    <dbReference type="NCBI Taxonomy" id="1227484"/>
    <lineage>
        <taxon>Archaea</taxon>
        <taxon>Methanobacteriati</taxon>
        <taxon>Methanobacteriota</taxon>
        <taxon>Stenosarchaea group</taxon>
        <taxon>Halobacteria</taxon>
        <taxon>Halobacteriales</taxon>
        <taxon>Haloferacaceae</taxon>
        <taxon>Halorubrum</taxon>
    </lineage>
</organism>
<sequence>MTSRPPPDDADRSGQTTADIRGWRADSRIGRTGSHTGGGGETAAGGAKTRPRARLSDLRAVLLAVTVLLSLVGAAAAGPAAATLSGGDAAVVDGSPAAAGGGDTAPAIATDDEAKPNGAAQREISGSFGRSMYTGTAGDPVEIRHVVGSSGDDSAYLLIGGNRLTDSGGTVGFVDVVKASGGSTTINTRLLGTNESNVESCSASGVTCDLEFRDEAGDVIAENLSELSGATGAGGLAHPLVPQRYRLAVTNGTFVVRDSGAVDPVKVAAESDLVLRKPTFNDSVEVFTTADSEVVTDGEGGSESLGALRENGLDRTAVTKGDRVVLGFESTGIWGALSHFAERRSGESIEAGSQIDHRVLADLLEAEEGVSLRIRQTNPGRNERGAEFDLASADPDDVTLHLAEGKTLERGNSDRAPSRFYLAIDTSDGGPFTDDPEPGDEFAVEFALEGTEGERYAFRDGQEPPEAFEPKSAADDRLSEQYPYHESAEGRVSAEASFSVRERYLRYDHVTADGDLLVEADNGTITGTTSILPATDLSATIVRDGDEKPSRTESELTIDDGNFSVDSGLTNVTPGTKASYRLFRGQSLQDSRTVLVVGDAENPAQLRLANGTTTNLTVTRGESLSNLSATVRNVGQLEAREQLSIDIDDGRIVEERHVAVGPEASKNETFGEIDIGLEPGEYPYALAIDGHSVNGTLTVEADPSVTRVDEPGADEGGSAANGGGNGEGESGGDDEAGVGSDGGGSDEGDSDGGDSGGRDEGGAPGDAPDDATTTTFLPFGIGTRETFGGTVLVGATYLLGHWV</sequence>
<keyword evidence="2" id="KW-0472">Membrane</keyword>
<keyword evidence="2" id="KW-1133">Transmembrane helix</keyword>
<dbReference type="eggNOG" id="arCOG06273">
    <property type="taxonomic scope" value="Archaea"/>
</dbReference>
<keyword evidence="2" id="KW-0812">Transmembrane</keyword>
<feature type="region of interest" description="Disordered" evidence="1">
    <location>
        <begin position="97"/>
        <end position="117"/>
    </location>
</feature>
<gene>
    <name evidence="3" type="ORF">C471_06955</name>
</gene>
<keyword evidence="4" id="KW-1185">Reference proteome</keyword>
<evidence type="ECO:0000256" key="1">
    <source>
        <dbReference type="SAM" id="MobiDB-lite"/>
    </source>
</evidence>
<dbReference type="RefSeq" id="WP_004047444.1">
    <property type="nucleotide sequence ID" value="NZ_AOJE01000021.1"/>
</dbReference>
<feature type="compositionally biased region" description="Basic and acidic residues" evidence="1">
    <location>
        <begin position="1"/>
        <end position="12"/>
    </location>
</feature>
<dbReference type="PATRIC" id="fig|1227484.4.peg.1418"/>
<feature type="compositionally biased region" description="Low complexity" evidence="1">
    <location>
        <begin position="97"/>
        <end position="109"/>
    </location>
</feature>
<accession>M0DZG3</accession>
<feature type="region of interest" description="Disordered" evidence="1">
    <location>
        <begin position="1"/>
        <end position="51"/>
    </location>
</feature>
<evidence type="ECO:0000256" key="2">
    <source>
        <dbReference type="SAM" id="Phobius"/>
    </source>
</evidence>
<evidence type="ECO:0000313" key="3">
    <source>
        <dbReference type="EMBL" id="ELZ40901.1"/>
    </source>
</evidence>
<feature type="region of interest" description="Disordered" evidence="1">
    <location>
        <begin position="457"/>
        <end position="476"/>
    </location>
</feature>
<feature type="region of interest" description="Disordered" evidence="1">
    <location>
        <begin position="706"/>
        <end position="777"/>
    </location>
</feature>
<dbReference type="OrthoDB" id="232948at2157"/>
<dbReference type="Proteomes" id="UP000011514">
    <property type="component" value="Unassembled WGS sequence"/>
</dbReference>
<name>M0DZG3_9EURY</name>
<dbReference type="NCBIfam" id="NF045517">
    <property type="entry name" value="halo_surf_dom"/>
    <property type="match status" value="1"/>
</dbReference>
<protein>
    <recommendedName>
        <fullName evidence="5">Cell surface glycoprotein</fullName>
    </recommendedName>
</protein>
<dbReference type="AlphaFoldDB" id="M0DZG3"/>
<feature type="compositionally biased region" description="Gly residues" evidence="1">
    <location>
        <begin position="719"/>
        <end position="729"/>
    </location>
</feature>